<dbReference type="GO" id="GO:0030151">
    <property type="term" value="F:molybdenum ion binding"/>
    <property type="evidence" value="ECO:0007669"/>
    <property type="project" value="InterPro"/>
</dbReference>
<dbReference type="EMBL" id="JABELV010000008">
    <property type="protein sequence ID" value="KAG7571348.1"/>
    <property type="molecule type" value="Genomic_DNA"/>
</dbReference>
<gene>
    <name evidence="7" type="ORF">FFLO_00700</name>
</gene>
<dbReference type="CDD" id="cd02110">
    <property type="entry name" value="SO_family_Moco_dimer"/>
    <property type="match status" value="1"/>
</dbReference>
<evidence type="ECO:0000259" key="5">
    <source>
        <dbReference type="Pfam" id="PF00174"/>
    </source>
</evidence>
<dbReference type="GO" id="GO:0020037">
    <property type="term" value="F:heme binding"/>
    <property type="evidence" value="ECO:0007669"/>
    <property type="project" value="TreeGrafter"/>
</dbReference>
<dbReference type="SUPFAM" id="SSF56524">
    <property type="entry name" value="Oxidoreductase molybdopterin-binding domain"/>
    <property type="match status" value="1"/>
</dbReference>
<dbReference type="AlphaFoldDB" id="A0A8K0JRF5"/>
<evidence type="ECO:0000259" key="6">
    <source>
        <dbReference type="Pfam" id="PF03404"/>
    </source>
</evidence>
<dbReference type="GO" id="GO:0005739">
    <property type="term" value="C:mitochondrion"/>
    <property type="evidence" value="ECO:0007669"/>
    <property type="project" value="TreeGrafter"/>
</dbReference>
<dbReference type="InterPro" id="IPR008335">
    <property type="entry name" value="Mopterin_OxRdtase_euk"/>
</dbReference>
<dbReference type="Pfam" id="PF00174">
    <property type="entry name" value="Oxidored_molyb"/>
    <property type="match status" value="1"/>
</dbReference>
<dbReference type="InterPro" id="IPR014756">
    <property type="entry name" value="Ig_E-set"/>
</dbReference>
<dbReference type="PANTHER" id="PTHR19372">
    <property type="entry name" value="SULFITE REDUCTASE"/>
    <property type="match status" value="1"/>
</dbReference>
<comment type="cofactor">
    <cofactor evidence="1">
        <name>Mo-molybdopterin</name>
        <dbReference type="ChEBI" id="CHEBI:71302"/>
    </cofactor>
</comment>
<evidence type="ECO:0000313" key="7">
    <source>
        <dbReference type="EMBL" id="KAG7571348.1"/>
    </source>
</evidence>
<dbReference type="Gene3D" id="3.90.420.10">
    <property type="entry name" value="Oxidoreductase, molybdopterin-binding domain"/>
    <property type="match status" value="1"/>
</dbReference>
<dbReference type="GO" id="GO:0043546">
    <property type="term" value="F:molybdopterin cofactor binding"/>
    <property type="evidence" value="ECO:0007669"/>
    <property type="project" value="TreeGrafter"/>
</dbReference>
<keyword evidence="8" id="KW-1185">Reference proteome</keyword>
<dbReference type="OrthoDB" id="10051395at2759"/>
<feature type="domain" description="Oxidoreductase molybdopterin-binding" evidence="5">
    <location>
        <begin position="122"/>
        <end position="306"/>
    </location>
</feature>
<protein>
    <recommendedName>
        <fullName evidence="9">Sulfite oxidase</fullName>
    </recommendedName>
</protein>
<dbReference type="GO" id="GO:0008482">
    <property type="term" value="F:sulfite oxidase activity"/>
    <property type="evidence" value="ECO:0007669"/>
    <property type="project" value="TreeGrafter"/>
</dbReference>
<dbReference type="InterPro" id="IPR000572">
    <property type="entry name" value="OxRdtase_Mopterin-bd_dom"/>
</dbReference>
<reference evidence="7" key="1">
    <citation type="submission" date="2020-04" db="EMBL/GenBank/DDBJ databases">
        <title>Analysis of mating type loci in Filobasidium floriforme.</title>
        <authorList>
            <person name="Nowrousian M."/>
        </authorList>
    </citation>
    <scope>NUCLEOTIDE SEQUENCE</scope>
    <source>
        <strain evidence="7">CBS 6242</strain>
    </source>
</reference>
<dbReference type="Pfam" id="PF03404">
    <property type="entry name" value="Mo-co_dimer"/>
    <property type="match status" value="1"/>
</dbReference>
<dbReference type="GO" id="GO:0006790">
    <property type="term" value="P:sulfur compound metabolic process"/>
    <property type="evidence" value="ECO:0007669"/>
    <property type="project" value="TreeGrafter"/>
</dbReference>
<comment type="caution">
    <text evidence="7">The sequence shown here is derived from an EMBL/GenBank/DDBJ whole genome shotgun (WGS) entry which is preliminary data.</text>
</comment>
<keyword evidence="3" id="KW-0479">Metal-binding</keyword>
<dbReference type="InterPro" id="IPR005066">
    <property type="entry name" value="MoCF_OxRdtse_dimer"/>
</dbReference>
<dbReference type="InterPro" id="IPR036374">
    <property type="entry name" value="OxRdtase_Mopterin-bd_sf"/>
</dbReference>
<accession>A0A8K0JRF5</accession>
<dbReference type="PRINTS" id="PR00407">
    <property type="entry name" value="EUMOPTERIN"/>
</dbReference>
<dbReference type="FunFam" id="3.90.420.10:FF:000002">
    <property type="entry name" value="sulfite oxidase, mitochondrial"/>
    <property type="match status" value="1"/>
</dbReference>
<organism evidence="7 8">
    <name type="scientific">Filobasidium floriforme</name>
    <dbReference type="NCBI Taxonomy" id="5210"/>
    <lineage>
        <taxon>Eukaryota</taxon>
        <taxon>Fungi</taxon>
        <taxon>Dikarya</taxon>
        <taxon>Basidiomycota</taxon>
        <taxon>Agaricomycotina</taxon>
        <taxon>Tremellomycetes</taxon>
        <taxon>Filobasidiales</taxon>
        <taxon>Filobasidiaceae</taxon>
        <taxon>Filobasidium</taxon>
    </lineage>
</organism>
<dbReference type="PANTHER" id="PTHR19372:SF6">
    <property type="entry name" value="SULFITE OXIDASE"/>
    <property type="match status" value="1"/>
</dbReference>
<dbReference type="SUPFAM" id="SSF81296">
    <property type="entry name" value="E set domains"/>
    <property type="match status" value="1"/>
</dbReference>
<evidence type="ECO:0000313" key="8">
    <source>
        <dbReference type="Proteomes" id="UP000812966"/>
    </source>
</evidence>
<evidence type="ECO:0008006" key="9">
    <source>
        <dbReference type="Google" id="ProtNLM"/>
    </source>
</evidence>
<keyword evidence="4" id="KW-0560">Oxidoreductase</keyword>
<sequence>MEKFPTDETVWHGFVNWEKYPDRKEEAEKVLKQHTFTPIPEFQLIPLPSTNPILLGHRWKEYHLALGPNLNKIHEESWKIFKEEKRENMLVVLDFPMNCEPKRSDLLKSHITPNDIHFVRNHGGVPTVSDVNKYSIAIGGLVKNPGELLFNDLKDPAKFEQVEMTITLQCSGTRRIEQINLYPGEGDAHIHFIRPWAEGAISTARYKGVQVKDVIAYFGGVLPEGLHIEAIGADTYFKKNKVFNYTVSVPYRKAKYDEALLAYEMNGEPLPKIHGGPLRLVVPGVIGARSTKWVTNINILPEPSMGPVQRQEYLYYTQQVGKHNATFARGFSIQDMPVSSAILTPGDKEAIVHDGFIHCEGWAYSGGGSWVERVEISIDGGFIWNEVPEENLSPKHYYAMRLWKMDVPVPVEGWIELVVRCWDSHINTQPTYVRTAWNWTLHVTSSAHRVPVYSINRSIPATAQRLKLLEEHGEPIVPITHPVEFAVEGEDEYLDAMRLKGSREPVE</sequence>
<evidence type="ECO:0000256" key="3">
    <source>
        <dbReference type="ARBA" id="ARBA00022723"/>
    </source>
</evidence>
<dbReference type="Proteomes" id="UP000812966">
    <property type="component" value="Unassembled WGS sequence"/>
</dbReference>
<proteinExistence type="predicted"/>
<name>A0A8K0JRF5_9TREE</name>
<evidence type="ECO:0000256" key="4">
    <source>
        <dbReference type="ARBA" id="ARBA00023002"/>
    </source>
</evidence>
<feature type="domain" description="Moybdenum cofactor oxidoreductase dimerisation" evidence="6">
    <location>
        <begin position="332"/>
        <end position="453"/>
    </location>
</feature>
<evidence type="ECO:0000256" key="2">
    <source>
        <dbReference type="ARBA" id="ARBA00022505"/>
    </source>
</evidence>
<keyword evidence="2" id="KW-0500">Molybdenum</keyword>
<evidence type="ECO:0000256" key="1">
    <source>
        <dbReference type="ARBA" id="ARBA00001924"/>
    </source>
</evidence>
<dbReference type="Gene3D" id="2.60.40.650">
    <property type="match status" value="1"/>
</dbReference>